<evidence type="ECO:0000313" key="6">
    <source>
        <dbReference type="Proteomes" id="UP000183040"/>
    </source>
</evidence>
<protein>
    <submittedName>
        <fullName evidence="4">Uncharacterized protein</fullName>
    </submittedName>
</protein>
<feature type="compositionally biased region" description="Low complexity" evidence="2">
    <location>
        <begin position="216"/>
        <end position="226"/>
    </location>
</feature>
<organism evidence="4 6">
    <name type="scientific">Bacteroides xylanisolvens</name>
    <dbReference type="NCBI Taxonomy" id="371601"/>
    <lineage>
        <taxon>Bacteria</taxon>
        <taxon>Pseudomonadati</taxon>
        <taxon>Bacteroidota</taxon>
        <taxon>Bacteroidia</taxon>
        <taxon>Bacteroidales</taxon>
        <taxon>Bacteroidaceae</taxon>
        <taxon>Bacteroides</taxon>
    </lineage>
</organism>
<evidence type="ECO:0000313" key="4">
    <source>
        <dbReference type="EMBL" id="SEB16055.1"/>
    </source>
</evidence>
<dbReference type="AlphaFoldDB" id="A0A1H4H2K8"/>
<sequence length="867" mass="94940">MRKWTYLVATLLMAGTTATFTGCIDTDEPEGIAELRGAKSDFIKAQAAVELVEAELRKAQVAEQELVNAGLALQNKSAEIDLQLHELDIQLKQLLIEKEEAATAQAKAEAEAAIAKAEADKTKWENEKALIVEQYKEKMLLAETATAKAQEAYKQAMEQIEASKLLLTDEEQLRLNVVEAKVAYAKIAMDKAMYGYSTTEVETEQRLVSKSTSSQTSVGEGAGTTTTTGTDEKYITYYVITQNPDNANNGYSEGSLKKLQEQLADYPNWVADGNIEAKLKNAVEIAESNLNIAQKTADGYKAILDNEYTTLADWETEVKKLKDEMATLDVQKRQYELKKEELKVANPNLEKNKTTAEKKLADATGALDKVNTTTNVASAYSKKADQSILKGLNDAFDGISGGVAGYNKSTGEFSYAKTVLVTKAQEQIDGWNKLIDAATQGIDLEDLAWSKLEVVKADAEATKANETYDADYKAWEKARDKYIEVEAIDINASKKAVETAIAAYNKLGDAARTQDANISKLATALAEYYQDALDKELKSTKAEATEASTNTKKAISAWIIANPLANFKSIVGLELNLIEWTAGAVTKANKIEQADANKLLELGASAGDVPYDSWKKASTKVFGDNFNRGNEPRRVAVSADMVLKEVDGNRLATELQNGDYGTLGISIYATAEAARLTAVINQADTYKALKAEFTAQKAKEQTTLDKKKTELAANVTKAETALADAKTAYDKVFKEVEANIKKVSEDYDYKDAIKDKIESTISEYIASLDELGDDYKDMTLEEIKEAINAEYLKAVTGLLDKKAALATAERNLEKLAEGTYTDNDYIKDTFANIQEKIKVKQAEYDAAKADYDAASAQLKALLAIFLK</sequence>
<feature type="signal peptide" evidence="3">
    <location>
        <begin position="1"/>
        <end position="21"/>
    </location>
</feature>
<accession>A0A1H4H2K8</accession>
<dbReference type="EMBL" id="FNRP01000041">
    <property type="protein sequence ID" value="SEB16055.1"/>
    <property type="molecule type" value="Genomic_DNA"/>
</dbReference>
<dbReference type="PROSITE" id="PS51257">
    <property type="entry name" value="PROKAR_LIPOPROTEIN"/>
    <property type="match status" value="1"/>
</dbReference>
<reference evidence="6 7" key="1">
    <citation type="submission" date="2016-10" db="EMBL/GenBank/DDBJ databases">
        <authorList>
            <person name="de Groot N.N."/>
        </authorList>
    </citation>
    <scope>NUCLEOTIDE SEQUENCE [LARGE SCALE GENOMIC DNA]</scope>
    <source>
        <strain evidence="5 7">NLAE-zl-C202</strain>
        <strain evidence="4 6">NLAE-zl-G339</strain>
    </source>
</reference>
<dbReference type="Proteomes" id="UP000183766">
    <property type="component" value="Unassembled WGS sequence"/>
</dbReference>
<feature type="chain" id="PRO_5010471832" evidence="3">
    <location>
        <begin position="22"/>
        <end position="867"/>
    </location>
</feature>
<dbReference type="EMBL" id="FOUM01000048">
    <property type="protein sequence ID" value="SFN82647.1"/>
    <property type="molecule type" value="Genomic_DNA"/>
</dbReference>
<evidence type="ECO:0000256" key="2">
    <source>
        <dbReference type="SAM" id="MobiDB-lite"/>
    </source>
</evidence>
<evidence type="ECO:0000313" key="7">
    <source>
        <dbReference type="Proteomes" id="UP000183766"/>
    </source>
</evidence>
<feature type="coiled-coil region" evidence="1">
    <location>
        <begin position="830"/>
        <end position="857"/>
    </location>
</feature>
<evidence type="ECO:0000313" key="5">
    <source>
        <dbReference type="EMBL" id="SFN82647.1"/>
    </source>
</evidence>
<evidence type="ECO:0000256" key="1">
    <source>
        <dbReference type="SAM" id="Coils"/>
    </source>
</evidence>
<gene>
    <name evidence="4" type="ORF">SAMN04487924_14131</name>
    <name evidence="5" type="ORF">SAMN05216250_14832</name>
</gene>
<proteinExistence type="predicted"/>
<dbReference type="RefSeq" id="WP_074708703.1">
    <property type="nucleotide sequence ID" value="NZ_FNRP01000041.1"/>
</dbReference>
<feature type="region of interest" description="Disordered" evidence="2">
    <location>
        <begin position="207"/>
        <end position="226"/>
    </location>
</feature>
<evidence type="ECO:0000256" key="3">
    <source>
        <dbReference type="SAM" id="SignalP"/>
    </source>
</evidence>
<keyword evidence="3" id="KW-0732">Signal</keyword>
<keyword evidence="1" id="KW-0175">Coiled coil</keyword>
<feature type="coiled-coil region" evidence="1">
    <location>
        <begin position="44"/>
        <end position="134"/>
    </location>
</feature>
<dbReference type="Proteomes" id="UP000183040">
    <property type="component" value="Unassembled WGS sequence"/>
</dbReference>
<name>A0A1H4H2K8_9BACE</name>
<feature type="coiled-coil region" evidence="1">
    <location>
        <begin position="276"/>
        <end position="359"/>
    </location>
</feature>